<dbReference type="OrthoDB" id="3801236at2759"/>
<dbReference type="Proteomes" id="UP000799424">
    <property type="component" value="Unassembled WGS sequence"/>
</dbReference>
<accession>A0A6A6ZUA0</accession>
<sequence>MSLTVSPTGDLGDAFAVGWNKLSDEIKLRILSCNLLSDDPLHSKRLHDARDNLGRSYTIRPEFDKHLAMGADIARLAHDVFYRGNHFALFVRNGTVFLPPSASRSLIREITILASPTEEDWFVLEQFSKRANGFVNIWSIVVALSWPGHYSLDEYLHPPQHAIHFACNGVLRVLNNSLYVQPHQLRSHVERRERLEASIRSWITFTN</sequence>
<reference evidence="1" key="1">
    <citation type="journal article" date="2020" name="Stud. Mycol.">
        <title>101 Dothideomycetes genomes: a test case for predicting lifestyles and emergence of pathogens.</title>
        <authorList>
            <person name="Haridas S."/>
            <person name="Albert R."/>
            <person name="Binder M."/>
            <person name="Bloem J."/>
            <person name="Labutti K."/>
            <person name="Salamov A."/>
            <person name="Andreopoulos B."/>
            <person name="Baker S."/>
            <person name="Barry K."/>
            <person name="Bills G."/>
            <person name="Bluhm B."/>
            <person name="Cannon C."/>
            <person name="Castanera R."/>
            <person name="Culley D."/>
            <person name="Daum C."/>
            <person name="Ezra D."/>
            <person name="Gonzalez J."/>
            <person name="Henrissat B."/>
            <person name="Kuo A."/>
            <person name="Liang C."/>
            <person name="Lipzen A."/>
            <person name="Lutzoni F."/>
            <person name="Magnuson J."/>
            <person name="Mondo S."/>
            <person name="Nolan M."/>
            <person name="Ohm R."/>
            <person name="Pangilinan J."/>
            <person name="Park H.-J."/>
            <person name="Ramirez L."/>
            <person name="Alfaro M."/>
            <person name="Sun H."/>
            <person name="Tritt A."/>
            <person name="Yoshinaga Y."/>
            <person name="Zwiers L.-H."/>
            <person name="Turgeon B."/>
            <person name="Goodwin S."/>
            <person name="Spatafora J."/>
            <person name="Crous P."/>
            <person name="Grigoriev I."/>
        </authorList>
    </citation>
    <scope>NUCLEOTIDE SEQUENCE</scope>
    <source>
        <strain evidence="1">CBS 113818</strain>
    </source>
</reference>
<dbReference type="EMBL" id="MU006229">
    <property type="protein sequence ID" value="KAF2824632.1"/>
    <property type="molecule type" value="Genomic_DNA"/>
</dbReference>
<evidence type="ECO:0000313" key="1">
    <source>
        <dbReference type="EMBL" id="KAF2824632.1"/>
    </source>
</evidence>
<organism evidence="1 2">
    <name type="scientific">Ophiobolus disseminans</name>
    <dbReference type="NCBI Taxonomy" id="1469910"/>
    <lineage>
        <taxon>Eukaryota</taxon>
        <taxon>Fungi</taxon>
        <taxon>Dikarya</taxon>
        <taxon>Ascomycota</taxon>
        <taxon>Pezizomycotina</taxon>
        <taxon>Dothideomycetes</taxon>
        <taxon>Pleosporomycetidae</taxon>
        <taxon>Pleosporales</taxon>
        <taxon>Pleosporineae</taxon>
        <taxon>Phaeosphaeriaceae</taxon>
        <taxon>Ophiobolus</taxon>
    </lineage>
</organism>
<keyword evidence="2" id="KW-1185">Reference proteome</keyword>
<name>A0A6A6ZUA0_9PLEO</name>
<protein>
    <submittedName>
        <fullName evidence="1">Uncharacterized protein</fullName>
    </submittedName>
</protein>
<gene>
    <name evidence="1" type="ORF">CC86DRAFT_371199</name>
</gene>
<dbReference type="AlphaFoldDB" id="A0A6A6ZUA0"/>
<evidence type="ECO:0000313" key="2">
    <source>
        <dbReference type="Proteomes" id="UP000799424"/>
    </source>
</evidence>
<proteinExistence type="predicted"/>